<keyword evidence="2" id="KW-1185">Reference proteome</keyword>
<protein>
    <submittedName>
        <fullName evidence="1">Uncharacterized protein</fullName>
    </submittedName>
</protein>
<dbReference type="AlphaFoldDB" id="A0A0B7G2F6"/>
<accession>A0A0B7G2F6</accession>
<proteinExistence type="predicted"/>
<dbReference type="EMBL" id="LN679107">
    <property type="protein sequence ID" value="CEL63299.1"/>
    <property type="molecule type" value="Genomic_DNA"/>
</dbReference>
<reference evidence="1 2" key="1">
    <citation type="submission" date="2014-11" db="EMBL/GenBank/DDBJ databases">
        <authorList>
            <person name="Wibberg Daniel"/>
        </authorList>
    </citation>
    <scope>NUCLEOTIDE SEQUENCE [LARGE SCALE GENOMIC DNA]</scope>
    <source>
        <strain evidence="1">Rhizoctonia solani AG1-IB 7/3/14</strain>
    </source>
</reference>
<sequence>MMSEPPYELMALSVDDHMIFIFPFQMCYSDPLPKIEIAWFTDILITQLSTNVVRPPSHLLSLYCNSPGTWLFPARPRRRM</sequence>
<evidence type="ECO:0000313" key="1">
    <source>
        <dbReference type="EMBL" id="CEL63299.1"/>
    </source>
</evidence>
<evidence type="ECO:0000313" key="2">
    <source>
        <dbReference type="Proteomes" id="UP000059188"/>
    </source>
</evidence>
<organism evidence="1 2">
    <name type="scientific">Thanatephorus cucumeris (strain AG1-IB / isolate 7/3/14)</name>
    <name type="common">Lettuce bottom rot fungus</name>
    <name type="synonym">Rhizoctonia solani</name>
    <dbReference type="NCBI Taxonomy" id="1108050"/>
    <lineage>
        <taxon>Eukaryota</taxon>
        <taxon>Fungi</taxon>
        <taxon>Dikarya</taxon>
        <taxon>Basidiomycota</taxon>
        <taxon>Agaricomycotina</taxon>
        <taxon>Agaricomycetes</taxon>
        <taxon>Cantharellales</taxon>
        <taxon>Ceratobasidiaceae</taxon>
        <taxon>Rhizoctonia</taxon>
        <taxon>Rhizoctonia solani AG-1</taxon>
    </lineage>
</organism>
<gene>
    <name evidence="1" type="ORF">RSOLAG1IB_05342</name>
</gene>
<name>A0A0B7G2F6_THACB</name>
<dbReference type="Proteomes" id="UP000059188">
    <property type="component" value="Unassembled WGS sequence"/>
</dbReference>